<dbReference type="InterPro" id="IPR051683">
    <property type="entry name" value="Enoyl-CoA_Hydratase/Isomerase"/>
</dbReference>
<reference evidence="2 3" key="1">
    <citation type="submission" date="2019-08" db="EMBL/GenBank/DDBJ databases">
        <authorList>
            <person name="Guy L."/>
        </authorList>
    </citation>
    <scope>NUCLEOTIDE SEQUENCE [LARGE SCALE GENOMIC DNA]</scope>
    <source>
        <strain evidence="2 3">SGT-108</strain>
    </source>
</reference>
<dbReference type="SUPFAM" id="SSF52096">
    <property type="entry name" value="ClpP/crotonase"/>
    <property type="match status" value="1"/>
</dbReference>
<protein>
    <submittedName>
        <fullName evidence="2">Hydroxycinnamoyl-CoA hydratase-lyase</fullName>
    </submittedName>
</protein>
<dbReference type="Gene3D" id="1.10.12.10">
    <property type="entry name" value="Lyase 2-enoyl-coa Hydratase, Chain A, domain 2"/>
    <property type="match status" value="1"/>
</dbReference>
<dbReference type="GO" id="GO:0008300">
    <property type="term" value="P:isoprenoid catabolic process"/>
    <property type="evidence" value="ECO:0007669"/>
    <property type="project" value="TreeGrafter"/>
</dbReference>
<name>A0A5E4PM68_9COXI</name>
<dbReference type="RefSeq" id="WP_148340774.1">
    <property type="nucleotide sequence ID" value="NZ_LR699120.1"/>
</dbReference>
<proteinExistence type="inferred from homology"/>
<dbReference type="InterPro" id="IPR014748">
    <property type="entry name" value="Enoyl-CoA_hydra_C"/>
</dbReference>
<dbReference type="OrthoDB" id="9807606at2"/>
<dbReference type="KEGG" id="asip:AQUSIP_26330"/>
<dbReference type="AlphaFoldDB" id="A0A5E4PM68"/>
<sequence length="259" mass="28303">MTTEFIKVSRSDGIGIITLNRPDKRNAMHGPMIVELLRALKKFANDDSRLLLLHGEGEHFCAGGDIAWMQKIALGSDDENYDDAQSLADLLYHLYTFPKPSLVLAHGMTLGGGMGLLAAADIAVASRSASFGLPEVRIGLTPSMISPYVIAAIGERAAHYYFLTGERFGAEEAFRVGLIHQLSEADALMSTGMSLAQTLLMNSPQALRSAKQLIRRVSKQTISEDLAQKTAEHLAELRTTAEAQEGLHAFLEKRPPKWQ</sequence>
<dbReference type="CDD" id="cd06558">
    <property type="entry name" value="crotonase-like"/>
    <property type="match status" value="1"/>
</dbReference>
<dbReference type="Proteomes" id="UP000324194">
    <property type="component" value="Chromosome 2"/>
</dbReference>
<dbReference type="EMBL" id="LR699120">
    <property type="protein sequence ID" value="VVC77306.1"/>
    <property type="molecule type" value="Genomic_DNA"/>
</dbReference>
<dbReference type="PANTHER" id="PTHR42964:SF1">
    <property type="entry name" value="POLYKETIDE BIOSYNTHESIS ENOYL-COA HYDRATASE PKSH-RELATED"/>
    <property type="match status" value="1"/>
</dbReference>
<accession>A0A5E4PM68</accession>
<dbReference type="InterPro" id="IPR001753">
    <property type="entry name" value="Enoyl-CoA_hydra/iso"/>
</dbReference>
<organism evidence="2 3">
    <name type="scientific">Aquicella siphonis</name>
    <dbReference type="NCBI Taxonomy" id="254247"/>
    <lineage>
        <taxon>Bacteria</taxon>
        <taxon>Pseudomonadati</taxon>
        <taxon>Pseudomonadota</taxon>
        <taxon>Gammaproteobacteria</taxon>
        <taxon>Legionellales</taxon>
        <taxon>Coxiellaceae</taxon>
        <taxon>Aquicella</taxon>
    </lineage>
</organism>
<evidence type="ECO:0000313" key="2">
    <source>
        <dbReference type="EMBL" id="VVC77306.1"/>
    </source>
</evidence>
<evidence type="ECO:0000313" key="3">
    <source>
        <dbReference type="Proteomes" id="UP000324194"/>
    </source>
</evidence>
<keyword evidence="3" id="KW-1185">Reference proteome</keyword>
<comment type="similarity">
    <text evidence="1">Belongs to the enoyl-CoA hydratase/isomerase family.</text>
</comment>
<gene>
    <name evidence="2" type="ORF">AQUSIP_26330</name>
</gene>
<dbReference type="GO" id="GO:0016829">
    <property type="term" value="F:lyase activity"/>
    <property type="evidence" value="ECO:0007669"/>
    <property type="project" value="UniProtKB-KW"/>
</dbReference>
<keyword evidence="2" id="KW-0456">Lyase</keyword>
<dbReference type="Gene3D" id="3.90.226.10">
    <property type="entry name" value="2-enoyl-CoA Hydratase, Chain A, domain 1"/>
    <property type="match status" value="1"/>
</dbReference>
<evidence type="ECO:0000256" key="1">
    <source>
        <dbReference type="ARBA" id="ARBA00005254"/>
    </source>
</evidence>
<dbReference type="PANTHER" id="PTHR42964">
    <property type="entry name" value="ENOYL-COA HYDRATASE"/>
    <property type="match status" value="1"/>
</dbReference>
<dbReference type="Pfam" id="PF00378">
    <property type="entry name" value="ECH_1"/>
    <property type="match status" value="1"/>
</dbReference>
<dbReference type="InterPro" id="IPR029045">
    <property type="entry name" value="ClpP/crotonase-like_dom_sf"/>
</dbReference>